<evidence type="ECO:0000313" key="2">
    <source>
        <dbReference type="EMBL" id="MDG0811820.1"/>
    </source>
</evidence>
<name>A0A9X4KVS9_9BACL</name>
<organism evidence="2 3">
    <name type="scientific">Cohnella rhizosphaerae</name>
    <dbReference type="NCBI Taxonomy" id="1457232"/>
    <lineage>
        <taxon>Bacteria</taxon>
        <taxon>Bacillati</taxon>
        <taxon>Bacillota</taxon>
        <taxon>Bacilli</taxon>
        <taxon>Bacillales</taxon>
        <taxon>Paenibacillaceae</taxon>
        <taxon>Cohnella</taxon>
    </lineage>
</organism>
<evidence type="ECO:0000313" key="3">
    <source>
        <dbReference type="Proteomes" id="UP001153404"/>
    </source>
</evidence>
<comment type="caution">
    <text evidence="2">The sequence shown here is derived from an EMBL/GenBank/DDBJ whole genome shotgun (WGS) entry which is preliminary data.</text>
</comment>
<evidence type="ECO:0000259" key="1">
    <source>
        <dbReference type="Pfam" id="PF01370"/>
    </source>
</evidence>
<dbReference type="Pfam" id="PF01370">
    <property type="entry name" value="Epimerase"/>
    <property type="match status" value="1"/>
</dbReference>
<dbReference type="Proteomes" id="UP001153404">
    <property type="component" value="Unassembled WGS sequence"/>
</dbReference>
<dbReference type="AlphaFoldDB" id="A0A9X4KVS9"/>
<dbReference type="Gene3D" id="3.40.50.720">
    <property type="entry name" value="NAD(P)-binding Rossmann-like Domain"/>
    <property type="match status" value="1"/>
</dbReference>
<gene>
    <name evidence="2" type="ORF">OMP40_22420</name>
</gene>
<protein>
    <submittedName>
        <fullName evidence="2">NAD(P)-dependent oxidoreductase</fullName>
    </submittedName>
</protein>
<dbReference type="EMBL" id="JAPDIA010000007">
    <property type="protein sequence ID" value="MDG0811820.1"/>
    <property type="molecule type" value="Genomic_DNA"/>
</dbReference>
<sequence>MDALIGYSGFVGSNLMRQRKFDQFYRSTNIEEIEEKEFDTVICAGVSAVKWKANREPEEDWRSIENLVNHLKKMSCQKFILVSTVDVYANPHNITETDVIMEDSLAPYGKHRYRLEQFVTSKFSNTHIIRLPGLFGEGLKKNIIYDLLHHNAIDQIDSRNVFQFYDLSRLIDDIQIVVDNNLPIVNFATEPISVEEIARYAFDMTFSNPLFQNTVSYDMKSRYAPLFNNGQNKDYFLEKQEVLKQIRRFVIRNKIGGDSD</sequence>
<dbReference type="InterPro" id="IPR036291">
    <property type="entry name" value="NAD(P)-bd_dom_sf"/>
</dbReference>
<dbReference type="InterPro" id="IPR001509">
    <property type="entry name" value="Epimerase_deHydtase"/>
</dbReference>
<proteinExistence type="predicted"/>
<accession>A0A9X4KVS9</accession>
<dbReference type="SUPFAM" id="SSF51735">
    <property type="entry name" value="NAD(P)-binding Rossmann-fold domains"/>
    <property type="match status" value="1"/>
</dbReference>
<keyword evidence="3" id="KW-1185">Reference proteome</keyword>
<dbReference type="RefSeq" id="WP_277534655.1">
    <property type="nucleotide sequence ID" value="NZ_JAPDIA010000007.1"/>
</dbReference>
<reference evidence="2" key="1">
    <citation type="submission" date="2022-10" db="EMBL/GenBank/DDBJ databases">
        <title>Comparative genomic analysis of Cohnella hashimotonis sp. nov., isolated from the International Space Station.</title>
        <authorList>
            <person name="Simpson A."/>
            <person name="Venkateswaran K."/>
        </authorList>
    </citation>
    <scope>NUCLEOTIDE SEQUENCE</scope>
    <source>
        <strain evidence="2">DSM 28161</strain>
    </source>
</reference>
<feature type="domain" description="NAD-dependent epimerase/dehydratase" evidence="1">
    <location>
        <begin position="30"/>
        <end position="138"/>
    </location>
</feature>